<evidence type="ECO:0000256" key="3">
    <source>
        <dbReference type="ARBA" id="ARBA00022475"/>
    </source>
</evidence>
<dbReference type="KEGG" id="dbr:Deba_2455"/>
<feature type="transmembrane region" description="Helical" evidence="7">
    <location>
        <begin position="89"/>
        <end position="112"/>
    </location>
</feature>
<evidence type="ECO:0000256" key="2">
    <source>
        <dbReference type="ARBA" id="ARBA00006386"/>
    </source>
</evidence>
<evidence type="ECO:0000256" key="4">
    <source>
        <dbReference type="ARBA" id="ARBA00022692"/>
    </source>
</evidence>
<gene>
    <name evidence="8" type="ordered locus">Deba_2455</name>
</gene>
<accession>E1QJS3</accession>
<keyword evidence="9" id="KW-1185">Reference proteome</keyword>
<feature type="transmembrane region" description="Helical" evidence="7">
    <location>
        <begin position="119"/>
        <end position="139"/>
    </location>
</feature>
<dbReference type="PANTHER" id="PTHR34184:SF4">
    <property type="entry name" value="UPF0718 PROTEIN YCGR"/>
    <property type="match status" value="1"/>
</dbReference>
<dbReference type="RefSeq" id="WP_013259255.1">
    <property type="nucleotide sequence ID" value="NC_014365.1"/>
</dbReference>
<dbReference type="HOGENOM" id="CLU_039914_2_0_7"/>
<dbReference type="Proteomes" id="UP000009047">
    <property type="component" value="Chromosome"/>
</dbReference>
<reference evidence="8 9" key="1">
    <citation type="journal article" date="2010" name="Stand. Genomic Sci.">
        <title>Complete genome sequence of Desulfarculus baarsii type strain (2st14).</title>
        <authorList>
            <person name="Sun H."/>
            <person name="Spring S."/>
            <person name="Lapidus A."/>
            <person name="Davenport K."/>
            <person name="Del Rio T.G."/>
            <person name="Tice H."/>
            <person name="Nolan M."/>
            <person name="Copeland A."/>
            <person name="Cheng J.F."/>
            <person name="Lucas S."/>
            <person name="Tapia R."/>
            <person name="Goodwin L."/>
            <person name="Pitluck S."/>
            <person name="Ivanova N."/>
            <person name="Pagani I."/>
            <person name="Mavromatis K."/>
            <person name="Ovchinnikova G."/>
            <person name="Pati A."/>
            <person name="Chen A."/>
            <person name="Palaniappan K."/>
            <person name="Hauser L."/>
            <person name="Chang Y.J."/>
            <person name="Jeffries C.D."/>
            <person name="Detter J.C."/>
            <person name="Han C."/>
            <person name="Rohde M."/>
            <person name="Brambilla E."/>
            <person name="Goker M."/>
            <person name="Woyke T."/>
            <person name="Bristow J."/>
            <person name="Eisen J.A."/>
            <person name="Markowitz V."/>
            <person name="Hugenholtz P."/>
            <person name="Kyrpides N.C."/>
            <person name="Klenk H.P."/>
            <person name="Land M."/>
        </authorList>
    </citation>
    <scope>NUCLEOTIDE SEQUENCE [LARGE SCALE GENOMIC DNA]</scope>
    <source>
        <strain evidence="9">ATCC 33931 / DSM 2075 / LMG 7858 / VKM B-1802 / 2st14</strain>
    </source>
</reference>
<evidence type="ECO:0000313" key="8">
    <source>
        <dbReference type="EMBL" id="ADK85816.1"/>
    </source>
</evidence>
<dbReference type="InterPro" id="IPR052923">
    <property type="entry name" value="UPF0718"/>
</dbReference>
<dbReference type="PANTHER" id="PTHR34184">
    <property type="entry name" value="UPF0718 PROTEIN YCGR"/>
    <property type="match status" value="1"/>
</dbReference>
<evidence type="ECO:0000256" key="7">
    <source>
        <dbReference type="SAM" id="Phobius"/>
    </source>
</evidence>
<evidence type="ECO:0000313" key="9">
    <source>
        <dbReference type="Proteomes" id="UP000009047"/>
    </source>
</evidence>
<dbReference type="InterPro" id="IPR005524">
    <property type="entry name" value="DUF318"/>
</dbReference>
<dbReference type="GO" id="GO:0005886">
    <property type="term" value="C:plasma membrane"/>
    <property type="evidence" value="ECO:0007669"/>
    <property type="project" value="UniProtKB-SubCell"/>
</dbReference>
<keyword evidence="5 7" id="KW-1133">Transmembrane helix</keyword>
<name>E1QJS3_DESB2</name>
<dbReference type="Pfam" id="PF03773">
    <property type="entry name" value="ArsP_1"/>
    <property type="match status" value="1"/>
</dbReference>
<comment type="subcellular location">
    <subcellularLocation>
        <location evidence="1">Cell membrane</location>
        <topology evidence="1">Multi-pass membrane protein</topology>
    </subcellularLocation>
</comment>
<feature type="transmembrane region" description="Helical" evidence="7">
    <location>
        <begin position="230"/>
        <end position="246"/>
    </location>
</feature>
<proteinExistence type="inferred from homology"/>
<comment type="similarity">
    <text evidence="2">Belongs to the UPF0718 family.</text>
</comment>
<dbReference type="EMBL" id="CP002085">
    <property type="protein sequence ID" value="ADK85816.1"/>
    <property type="molecule type" value="Genomic_DNA"/>
</dbReference>
<evidence type="ECO:0000256" key="5">
    <source>
        <dbReference type="ARBA" id="ARBA00022989"/>
    </source>
</evidence>
<dbReference type="AlphaFoldDB" id="E1QJS3"/>
<feature type="transmembrane region" description="Helical" evidence="7">
    <location>
        <begin position="252"/>
        <end position="272"/>
    </location>
</feature>
<evidence type="ECO:0000256" key="1">
    <source>
        <dbReference type="ARBA" id="ARBA00004651"/>
    </source>
</evidence>
<sequence length="316" mass="32621">MNAATPFDLFVSLALATFLEAAPFLLLGSIIAVIFDAYVSDDFLLRRLPRGRLGAALTGLLAGMVLPTCECGVAPIARRMITRGAPPGAALAYMLAAPVINPLVLTSTYVAFRGDWSMVLGRVLMVAAPALLVGLTLGGRPVAELLRGPNNGAPGLELPMAGHGAACACGCGHDHGHLPGRPRPGALTLMARVADEFLEMGKYLILGCLAAAAIKAFAPPQWLSAMGGDPILAVLTMMGLAILLSVCSEADAFVAASFVGFPPAAMLAFVGVGPMVDLKLLAMYGAIFRGRAFAVLVAAPCLLVFGLALIWGLLWG</sequence>
<feature type="transmembrane region" description="Helical" evidence="7">
    <location>
        <begin position="293"/>
        <end position="314"/>
    </location>
</feature>
<keyword evidence="4 7" id="KW-0812">Transmembrane</keyword>
<protein>
    <submittedName>
        <fullName evidence="8">Permease</fullName>
    </submittedName>
</protein>
<keyword evidence="3" id="KW-1003">Cell membrane</keyword>
<dbReference type="eggNOG" id="COG0701">
    <property type="taxonomic scope" value="Bacteria"/>
</dbReference>
<evidence type="ECO:0000256" key="6">
    <source>
        <dbReference type="ARBA" id="ARBA00023136"/>
    </source>
</evidence>
<feature type="transmembrane region" description="Helical" evidence="7">
    <location>
        <begin position="12"/>
        <end position="35"/>
    </location>
</feature>
<organism evidence="8 9">
    <name type="scientific">Desulfarculus baarsii (strain ATCC 33931 / DSM 2075 / LMG 7858 / VKM B-1802 / 2st14)</name>
    <dbReference type="NCBI Taxonomy" id="644282"/>
    <lineage>
        <taxon>Bacteria</taxon>
        <taxon>Pseudomonadati</taxon>
        <taxon>Thermodesulfobacteriota</taxon>
        <taxon>Desulfarculia</taxon>
        <taxon>Desulfarculales</taxon>
        <taxon>Desulfarculaceae</taxon>
        <taxon>Desulfarculus</taxon>
    </lineage>
</organism>
<keyword evidence="6 7" id="KW-0472">Membrane</keyword>
<feature type="transmembrane region" description="Helical" evidence="7">
    <location>
        <begin position="55"/>
        <end position="77"/>
    </location>
</feature>
<dbReference type="OrthoDB" id="9810876at2"/>
<dbReference type="STRING" id="644282.Deba_2455"/>